<evidence type="ECO:0000256" key="7">
    <source>
        <dbReference type="ARBA" id="ARBA00023242"/>
    </source>
</evidence>
<keyword evidence="7" id="KW-0539">Nucleus</keyword>
<reference evidence="11 12" key="1">
    <citation type="submission" date="2009-08" db="EMBL/GenBank/DDBJ databases">
        <title>The Genome Sequence of Spizellomyces punctatus strain DAOM BR117.</title>
        <authorList>
            <consortium name="The Broad Institute Genome Sequencing Platform"/>
            <person name="Russ C."/>
            <person name="Cuomo C."/>
            <person name="Shea T."/>
            <person name="Young S.K."/>
            <person name="Zeng Q."/>
            <person name="Koehrsen M."/>
            <person name="Haas B."/>
            <person name="Borodovsky M."/>
            <person name="Guigo R."/>
            <person name="Alvarado L."/>
            <person name="Berlin A."/>
            <person name="Bochicchio J."/>
            <person name="Borenstein D."/>
            <person name="Chapman S."/>
            <person name="Chen Z."/>
            <person name="Engels R."/>
            <person name="Freedman E."/>
            <person name="Gellesch M."/>
            <person name="Goldberg J."/>
            <person name="Griggs A."/>
            <person name="Gujja S."/>
            <person name="Heiman D."/>
            <person name="Hepburn T."/>
            <person name="Howarth C."/>
            <person name="Jen D."/>
            <person name="Larson L."/>
            <person name="Lewis B."/>
            <person name="Mehta T."/>
            <person name="Park D."/>
            <person name="Pearson M."/>
            <person name="Roberts A."/>
            <person name="Saif S."/>
            <person name="Shenoy N."/>
            <person name="Sisk P."/>
            <person name="Stolte C."/>
            <person name="Sykes S."/>
            <person name="Thomson T."/>
            <person name="Walk T."/>
            <person name="White J."/>
            <person name="Yandava C."/>
            <person name="Burger G."/>
            <person name="Gray M.W."/>
            <person name="Holland P.W.H."/>
            <person name="King N."/>
            <person name="Lang F.B.F."/>
            <person name="Roger A.J."/>
            <person name="Ruiz-Trillo I."/>
            <person name="Lander E."/>
            <person name="Nusbaum C."/>
        </authorList>
    </citation>
    <scope>NUCLEOTIDE SEQUENCE [LARGE SCALE GENOMIC DNA]</scope>
    <source>
        <strain evidence="11 12">DAOM BR117</strain>
    </source>
</reference>
<evidence type="ECO:0000256" key="10">
    <source>
        <dbReference type="SAM" id="MobiDB-lite"/>
    </source>
</evidence>
<dbReference type="RefSeq" id="XP_016611704.1">
    <property type="nucleotide sequence ID" value="XM_016749456.1"/>
</dbReference>
<evidence type="ECO:0000256" key="6">
    <source>
        <dbReference type="ARBA" id="ARBA00023163"/>
    </source>
</evidence>
<dbReference type="GO" id="GO:0010604">
    <property type="term" value="P:positive regulation of macromolecule metabolic process"/>
    <property type="evidence" value="ECO:0007669"/>
    <property type="project" value="UniProtKB-ARBA"/>
</dbReference>
<dbReference type="Gene3D" id="3.30.420.40">
    <property type="match status" value="4"/>
</dbReference>
<dbReference type="GO" id="GO:0031011">
    <property type="term" value="C:Ino80 complex"/>
    <property type="evidence" value="ECO:0007669"/>
    <property type="project" value="EnsemblFungi"/>
</dbReference>
<dbReference type="AlphaFoldDB" id="A0A0L0HRZ2"/>
<evidence type="ECO:0000313" key="12">
    <source>
        <dbReference type="Proteomes" id="UP000053201"/>
    </source>
</evidence>
<feature type="coiled-coil region" evidence="9">
    <location>
        <begin position="276"/>
        <end position="366"/>
    </location>
</feature>
<evidence type="ECO:0000256" key="2">
    <source>
        <dbReference type="ARBA" id="ARBA00006752"/>
    </source>
</evidence>
<dbReference type="GO" id="GO:0006338">
    <property type="term" value="P:chromatin remodeling"/>
    <property type="evidence" value="ECO:0007669"/>
    <property type="project" value="EnsemblFungi"/>
</dbReference>
<dbReference type="FunCoup" id="A0A0L0HRZ2">
    <property type="interactions" value="320"/>
</dbReference>
<gene>
    <name evidence="11" type="ORF">SPPG_01135</name>
</gene>
<keyword evidence="4" id="KW-0805">Transcription regulation</keyword>
<evidence type="ECO:0000256" key="4">
    <source>
        <dbReference type="ARBA" id="ARBA00023015"/>
    </source>
</evidence>
<dbReference type="InterPro" id="IPR004000">
    <property type="entry name" value="Actin"/>
</dbReference>
<name>A0A0L0HRZ2_SPIPD</name>
<evidence type="ECO:0000256" key="1">
    <source>
        <dbReference type="ARBA" id="ARBA00004123"/>
    </source>
</evidence>
<dbReference type="GeneID" id="27684821"/>
<accession>A0A0L0HRZ2</accession>
<dbReference type="VEuPathDB" id="FungiDB:SPPG_01135"/>
<dbReference type="InParanoid" id="A0A0L0HRZ2"/>
<dbReference type="EMBL" id="KQ257451">
    <property type="protein sequence ID" value="KND03665.1"/>
    <property type="molecule type" value="Genomic_DNA"/>
</dbReference>
<keyword evidence="5 9" id="KW-0175">Coiled coil</keyword>
<keyword evidence="6" id="KW-0804">Transcription</keyword>
<dbReference type="OrthoDB" id="7340501at2759"/>
<dbReference type="Pfam" id="PF00022">
    <property type="entry name" value="Actin"/>
    <property type="match status" value="2"/>
</dbReference>
<protein>
    <recommendedName>
        <fullName evidence="13">Actin-related protein 5</fullName>
    </recommendedName>
</protein>
<dbReference type="InterPro" id="IPR043129">
    <property type="entry name" value="ATPase_NBD"/>
</dbReference>
<comment type="similarity">
    <text evidence="2 8">Belongs to the actin family.</text>
</comment>
<organism evidence="11 12">
    <name type="scientific">Spizellomyces punctatus (strain DAOM BR117)</name>
    <dbReference type="NCBI Taxonomy" id="645134"/>
    <lineage>
        <taxon>Eukaryota</taxon>
        <taxon>Fungi</taxon>
        <taxon>Fungi incertae sedis</taxon>
        <taxon>Chytridiomycota</taxon>
        <taxon>Chytridiomycota incertae sedis</taxon>
        <taxon>Chytridiomycetes</taxon>
        <taxon>Spizellomycetales</taxon>
        <taxon>Spizellomycetaceae</taxon>
        <taxon>Spizellomyces</taxon>
    </lineage>
</organism>
<dbReference type="CDD" id="cd10211">
    <property type="entry name" value="ASKHA_NBD_Arp5"/>
    <property type="match status" value="1"/>
</dbReference>
<dbReference type="eggNOG" id="KOG0681">
    <property type="taxonomic scope" value="Eukaryota"/>
</dbReference>
<sequence>MPHSRIFPAPEPSPLQSPSYHNYTPFRNSDTPIVIDNGSNQLRAGWATDEVPRLQFENIVAKYRGKSTRDALLVGNDVHIGGMRSNSKSAFESGVLINSATFEHTLDYVFSKLSIDTERIYHPIVMSEALCTPSYSRKLVSELLFEGYQVPSVAYGIDALFSYYGNRGSFDAGMIISSGNVASSIIPVLGGRGITEHCKRISYGGQHLSDYMLKLLQYKYSSFPHRVTLDQAQELVKEHTYVSLDYMAELRELAVPEKIDKKEHIIQFPFVDKVDAREAQEEAERLSQKRKEQGRRLQEMAARNREEKLQREEANLADLTELQKAKSSETRAEFTARLRSAGFQSEAELESAVKASEAAIKRIRNRMQGIEEPEEKVVPSFPLVDIPDSELSEEQKKEKKKQRLLKAGWEANERKKREKEEERAREAELARQEEERRLRDPDGWLEEVRTRRQLLLDKVRARLRKKAQLTDRRSRESQMRMKNIASLAAEETPVKRRRGGNSEDTFGANDDDWGIYREISREEDSDEDEDAVALSKLDDLLMTHDPGFVPENPYDERPFQNTIIFRLAHGPRNVDPEDPAIQNQIHLNVERIRVPEVLFQPSIVGLDQAGIIETFADILKRFSAEQQTRMVQSVLITGGNTLFTNMAQRIENDIRALRPYGSSIRVLRAADPQLDAWKGAARWASSDSDGFKQSVVTKEMYDEYGHDYLVEHPMSNKYWRMQG</sequence>
<dbReference type="GO" id="GO:0030234">
    <property type="term" value="F:enzyme regulator activity"/>
    <property type="evidence" value="ECO:0007669"/>
    <property type="project" value="EnsemblFungi"/>
</dbReference>
<comment type="subcellular location">
    <subcellularLocation>
        <location evidence="1">Nucleus</location>
    </subcellularLocation>
</comment>
<dbReference type="GO" id="GO:0006974">
    <property type="term" value="P:DNA damage response"/>
    <property type="evidence" value="ECO:0007669"/>
    <property type="project" value="UniProtKB-KW"/>
</dbReference>
<proteinExistence type="inferred from homology"/>
<dbReference type="Proteomes" id="UP000053201">
    <property type="component" value="Unassembled WGS sequence"/>
</dbReference>
<feature type="region of interest" description="Disordered" evidence="10">
    <location>
        <begin position="1"/>
        <end position="21"/>
    </location>
</feature>
<dbReference type="FunFam" id="3.30.420.40:FF:000122">
    <property type="entry name" value="ARP5 actin-related protein 5 homolog"/>
    <property type="match status" value="1"/>
</dbReference>
<evidence type="ECO:0000256" key="8">
    <source>
        <dbReference type="RuleBase" id="RU000487"/>
    </source>
</evidence>
<keyword evidence="3" id="KW-0227">DNA damage</keyword>
<evidence type="ECO:0008006" key="13">
    <source>
        <dbReference type="Google" id="ProtNLM"/>
    </source>
</evidence>
<dbReference type="Gene3D" id="3.90.640.10">
    <property type="entry name" value="Actin, Chain A, domain 4"/>
    <property type="match status" value="2"/>
</dbReference>
<dbReference type="FunFam" id="3.30.420.40:FF:000058">
    <property type="entry name" value="Putative actin-related protein 5"/>
    <property type="match status" value="1"/>
</dbReference>
<evidence type="ECO:0000256" key="3">
    <source>
        <dbReference type="ARBA" id="ARBA00022763"/>
    </source>
</evidence>
<evidence type="ECO:0000256" key="9">
    <source>
        <dbReference type="SAM" id="Coils"/>
    </source>
</evidence>
<evidence type="ECO:0000256" key="5">
    <source>
        <dbReference type="ARBA" id="ARBA00023054"/>
    </source>
</evidence>
<feature type="region of interest" description="Disordered" evidence="10">
    <location>
        <begin position="466"/>
        <end position="515"/>
    </location>
</feature>
<dbReference type="FunFam" id="3.30.420.40:FF:000048">
    <property type="entry name" value="ARP5 actin-related protein 5 homolog"/>
    <property type="match status" value="1"/>
</dbReference>
<feature type="compositionally biased region" description="Basic and acidic residues" evidence="10">
    <location>
        <begin position="411"/>
        <end position="437"/>
    </location>
</feature>
<evidence type="ECO:0000313" key="11">
    <source>
        <dbReference type="EMBL" id="KND03665.1"/>
    </source>
</evidence>
<dbReference type="PANTHER" id="PTHR11937">
    <property type="entry name" value="ACTIN"/>
    <property type="match status" value="1"/>
</dbReference>
<dbReference type="SMART" id="SM00268">
    <property type="entry name" value="ACTIN"/>
    <property type="match status" value="1"/>
</dbReference>
<dbReference type="SUPFAM" id="SSF53067">
    <property type="entry name" value="Actin-like ATPase domain"/>
    <property type="match status" value="2"/>
</dbReference>
<feature type="region of interest" description="Disordered" evidence="10">
    <location>
        <begin position="389"/>
        <end position="437"/>
    </location>
</feature>
<dbReference type="STRING" id="645134.A0A0L0HRZ2"/>
<keyword evidence="12" id="KW-1185">Reference proteome</keyword>
<dbReference type="OMA" id="YPFTEHV"/>
<feature type="compositionally biased region" description="Basic and acidic residues" evidence="10">
    <location>
        <begin position="468"/>
        <end position="479"/>
    </location>
</feature>